<comment type="caution">
    <text evidence="3">The sequence shown here is derived from an EMBL/GenBank/DDBJ whole genome shotgun (WGS) entry which is preliminary data.</text>
</comment>
<dbReference type="RefSeq" id="XP_060350414.1">
    <property type="nucleotide sequence ID" value="XM_060491540.1"/>
</dbReference>
<keyword evidence="2" id="KW-0812">Transmembrane</keyword>
<organism evidence="3 4">
    <name type="scientific">Colletotrichum paranaense</name>
    <dbReference type="NCBI Taxonomy" id="1914294"/>
    <lineage>
        <taxon>Eukaryota</taxon>
        <taxon>Fungi</taxon>
        <taxon>Dikarya</taxon>
        <taxon>Ascomycota</taxon>
        <taxon>Pezizomycotina</taxon>
        <taxon>Sordariomycetes</taxon>
        <taxon>Hypocreomycetidae</taxon>
        <taxon>Glomerellales</taxon>
        <taxon>Glomerellaceae</taxon>
        <taxon>Colletotrichum</taxon>
        <taxon>Colletotrichum acutatum species complex</taxon>
    </lineage>
</organism>
<feature type="transmembrane region" description="Helical" evidence="2">
    <location>
        <begin position="163"/>
        <end position="184"/>
    </location>
</feature>
<name>A0ABQ9SQG2_9PEZI</name>
<proteinExistence type="predicted"/>
<sequence length="320" mass="34422">MGAFVSKQSYSYQSSGAVTDAANILDLQYDDPTNNGPTKCQDTCIANSRAASLLLDGKCYCSKDGITSIQFAADPPPDEQLCTISCSEVLPPIIPRISPPINLPCGGYDSGVPPFNLPHINLFKFLLHFIIIPGFSFLDIICDLLFLVFILRYNFIGFTFNPLFYNIVTLRFFFLLYVIVILRLSFLDIVFKFLNTIILYNLHADTSKTKTSASSLTSMSTPSTTSETTAISPTSTAILTASSSSGTTISGTTSSSATATTLSDTSRDGLSSSTTVITASDPPFSNTTISITRTFTPPLTSSADSFLPSTATSFISEFSK</sequence>
<protein>
    <recommendedName>
        <fullName evidence="5">WSC domain-containing protein</fullName>
    </recommendedName>
</protein>
<evidence type="ECO:0000313" key="3">
    <source>
        <dbReference type="EMBL" id="KAK1541281.1"/>
    </source>
</evidence>
<feature type="transmembrane region" description="Helical" evidence="2">
    <location>
        <begin position="125"/>
        <end position="151"/>
    </location>
</feature>
<evidence type="ECO:0000256" key="1">
    <source>
        <dbReference type="SAM" id="MobiDB-lite"/>
    </source>
</evidence>
<accession>A0ABQ9SQG2</accession>
<evidence type="ECO:0000256" key="2">
    <source>
        <dbReference type="SAM" id="Phobius"/>
    </source>
</evidence>
<evidence type="ECO:0008006" key="5">
    <source>
        <dbReference type="Google" id="ProtNLM"/>
    </source>
</evidence>
<keyword evidence="4" id="KW-1185">Reference proteome</keyword>
<feature type="compositionally biased region" description="Low complexity" evidence="1">
    <location>
        <begin position="242"/>
        <end position="264"/>
    </location>
</feature>
<reference evidence="3 4" key="1">
    <citation type="submission" date="2016-10" db="EMBL/GenBank/DDBJ databases">
        <title>The genome sequence of Colletotrichum fioriniae PJ7.</title>
        <authorList>
            <person name="Baroncelli R."/>
        </authorList>
    </citation>
    <scope>NUCLEOTIDE SEQUENCE [LARGE SCALE GENOMIC DNA]</scope>
    <source>
        <strain evidence="3 4">IMI 384185</strain>
    </source>
</reference>
<keyword evidence="2" id="KW-1133">Transmembrane helix</keyword>
<gene>
    <name evidence="3" type="ORF">CPAR01_07270</name>
</gene>
<evidence type="ECO:0000313" key="4">
    <source>
        <dbReference type="Proteomes" id="UP001241169"/>
    </source>
</evidence>
<keyword evidence="2" id="KW-0472">Membrane</keyword>
<dbReference type="Proteomes" id="UP001241169">
    <property type="component" value="Unassembled WGS sequence"/>
</dbReference>
<feature type="compositionally biased region" description="Polar residues" evidence="1">
    <location>
        <begin position="268"/>
        <end position="277"/>
    </location>
</feature>
<dbReference type="GeneID" id="85375439"/>
<dbReference type="EMBL" id="MOPA01000005">
    <property type="protein sequence ID" value="KAK1541281.1"/>
    <property type="molecule type" value="Genomic_DNA"/>
</dbReference>
<feature type="region of interest" description="Disordered" evidence="1">
    <location>
        <begin position="242"/>
        <end position="277"/>
    </location>
</feature>